<protein>
    <recommendedName>
        <fullName evidence="1">Beta-carotene isomerase D27-like C-terminal domain-containing protein</fullName>
    </recommendedName>
</protein>
<name>A0A9W7CHB3_9STRA</name>
<dbReference type="PANTHER" id="PTHR33591">
    <property type="entry name" value="BETA-CAROTENE ISOMERASE D27"/>
    <property type="match status" value="1"/>
</dbReference>
<accession>A0A9W7CHB3</accession>
<dbReference type="EMBL" id="BRXZ01000083">
    <property type="protein sequence ID" value="GMI04679.1"/>
    <property type="molecule type" value="Genomic_DNA"/>
</dbReference>
<dbReference type="AlphaFoldDB" id="A0A9W7CHB3"/>
<dbReference type="GO" id="GO:0005506">
    <property type="term" value="F:iron ion binding"/>
    <property type="evidence" value="ECO:0007669"/>
    <property type="project" value="InterPro"/>
</dbReference>
<dbReference type="PANTHER" id="PTHR33591:SF2">
    <property type="entry name" value="BETA-CAROTENE ISOMERASE D27"/>
    <property type="match status" value="1"/>
</dbReference>
<sequence>MSGPLGQKADEVFLEAFRTALAASNLRTSESYPPGYDGMLEIVHEILRTASSPEVVVAKSRATLNALFPNFPPSPPNTPRPGLLYWFEILFATPFPAFSSKMNAWVTWLGAQWLMGKCELQDLKADAPANLIGDGQNQLLLVKRCRYLESGSCASLCVNSCKIPTQQFFNEDMGLPMRIIPDYKTFECRFEFGIAPTAEDEREARAVSCIAGCPNPKSKESSSAVKCGD</sequence>
<evidence type="ECO:0000313" key="2">
    <source>
        <dbReference type="EMBL" id="GMI04679.1"/>
    </source>
</evidence>
<evidence type="ECO:0000313" key="3">
    <source>
        <dbReference type="Proteomes" id="UP001165082"/>
    </source>
</evidence>
<evidence type="ECO:0000259" key="1">
    <source>
        <dbReference type="Pfam" id="PF13225"/>
    </source>
</evidence>
<dbReference type="Pfam" id="PF13225">
    <property type="entry name" value="D27-like_C"/>
    <property type="match status" value="1"/>
</dbReference>
<feature type="domain" description="Beta-carotene isomerase D27-like C-terminal" evidence="1">
    <location>
        <begin position="113"/>
        <end position="200"/>
    </location>
</feature>
<gene>
    <name evidence="2" type="ORF">TrRE_jg2764</name>
</gene>
<dbReference type="OrthoDB" id="416096at2759"/>
<dbReference type="Proteomes" id="UP001165082">
    <property type="component" value="Unassembled WGS sequence"/>
</dbReference>
<organism evidence="2 3">
    <name type="scientific">Triparma retinervis</name>
    <dbReference type="NCBI Taxonomy" id="2557542"/>
    <lineage>
        <taxon>Eukaryota</taxon>
        <taxon>Sar</taxon>
        <taxon>Stramenopiles</taxon>
        <taxon>Ochrophyta</taxon>
        <taxon>Bolidophyceae</taxon>
        <taxon>Parmales</taxon>
        <taxon>Triparmaceae</taxon>
        <taxon>Triparma</taxon>
    </lineage>
</organism>
<dbReference type="InterPro" id="IPR025114">
    <property type="entry name" value="D27-like_C"/>
</dbReference>
<keyword evidence="3" id="KW-1185">Reference proteome</keyword>
<proteinExistence type="predicted"/>
<reference evidence="2" key="1">
    <citation type="submission" date="2022-07" db="EMBL/GenBank/DDBJ databases">
        <title>Genome analysis of Parmales, a sister group of diatoms, reveals the evolutionary specialization of diatoms from phago-mixotrophs to photoautotrophs.</title>
        <authorList>
            <person name="Ban H."/>
            <person name="Sato S."/>
            <person name="Yoshikawa S."/>
            <person name="Kazumasa Y."/>
            <person name="Nakamura Y."/>
            <person name="Ichinomiya M."/>
            <person name="Saitoh K."/>
            <person name="Sato N."/>
            <person name="Blanc-Mathieu R."/>
            <person name="Endo H."/>
            <person name="Kuwata A."/>
            <person name="Ogata H."/>
        </authorList>
    </citation>
    <scope>NUCLEOTIDE SEQUENCE</scope>
</reference>
<dbReference type="InterPro" id="IPR038938">
    <property type="entry name" value="D27-like"/>
</dbReference>
<comment type="caution">
    <text evidence="2">The sequence shown here is derived from an EMBL/GenBank/DDBJ whole genome shotgun (WGS) entry which is preliminary data.</text>
</comment>